<name>M0CYQ0_9EURY</name>
<sequence length="93" mass="10012">MYTGINLIAGGRADVHSEQAAYANAVAAGDDDVATSVAVMYEDDDASKPMQVEPACGVCREFFYTFAPEVDIIFPRDNELEKAPLSALLPVKQ</sequence>
<dbReference type="SUPFAM" id="SSF53927">
    <property type="entry name" value="Cytidine deaminase-like"/>
    <property type="match status" value="1"/>
</dbReference>
<protein>
    <recommendedName>
        <fullName evidence="3">Cytidine deaminase</fullName>
    </recommendedName>
</protein>
<proteinExistence type="predicted"/>
<reference evidence="1 2" key="1">
    <citation type="journal article" date="2014" name="PLoS Genet.">
        <title>Phylogenetically driven sequencing of extremely halophilic archaea reveals strategies for static and dynamic osmo-response.</title>
        <authorList>
            <person name="Becker E.A."/>
            <person name="Seitzer P.M."/>
            <person name="Tritt A."/>
            <person name="Larsen D."/>
            <person name="Krusor M."/>
            <person name="Yao A.I."/>
            <person name="Wu D."/>
            <person name="Madern D."/>
            <person name="Eisen J.A."/>
            <person name="Darling A.E."/>
            <person name="Facciotti M.T."/>
        </authorList>
    </citation>
    <scope>NUCLEOTIDE SEQUENCE [LARGE SCALE GENOMIC DNA]</scope>
    <source>
        <strain evidence="1 2">2-9-1</strain>
    </source>
</reference>
<dbReference type="InterPro" id="IPR016193">
    <property type="entry name" value="Cytidine_deaminase-like"/>
</dbReference>
<organism evidence="1 2">
    <name type="scientific">Halosimplex carlsbadense 2-9-1</name>
    <dbReference type="NCBI Taxonomy" id="797114"/>
    <lineage>
        <taxon>Archaea</taxon>
        <taxon>Methanobacteriati</taxon>
        <taxon>Methanobacteriota</taxon>
        <taxon>Stenosarchaea group</taxon>
        <taxon>Halobacteria</taxon>
        <taxon>Halobacteriales</taxon>
        <taxon>Haloarculaceae</taxon>
        <taxon>Halosimplex</taxon>
    </lineage>
</organism>
<evidence type="ECO:0008006" key="3">
    <source>
        <dbReference type="Google" id="ProtNLM"/>
    </source>
</evidence>
<comment type="caution">
    <text evidence="1">The sequence shown here is derived from an EMBL/GenBank/DDBJ whole genome shotgun (WGS) entry which is preliminary data.</text>
</comment>
<dbReference type="Proteomes" id="UP000011626">
    <property type="component" value="Unassembled WGS sequence"/>
</dbReference>
<evidence type="ECO:0000313" key="2">
    <source>
        <dbReference type="Proteomes" id="UP000011626"/>
    </source>
</evidence>
<gene>
    <name evidence="1" type="ORF">C475_06445</name>
</gene>
<accession>M0CYQ0</accession>
<keyword evidence="2" id="KW-1185">Reference proteome</keyword>
<evidence type="ECO:0000313" key="1">
    <source>
        <dbReference type="EMBL" id="ELZ27537.1"/>
    </source>
</evidence>
<dbReference type="EMBL" id="AOIU01000013">
    <property type="protein sequence ID" value="ELZ27537.1"/>
    <property type="molecule type" value="Genomic_DNA"/>
</dbReference>
<dbReference type="GO" id="GO:0003824">
    <property type="term" value="F:catalytic activity"/>
    <property type="evidence" value="ECO:0007669"/>
    <property type="project" value="InterPro"/>
</dbReference>
<dbReference type="AlphaFoldDB" id="M0CYQ0"/>
<dbReference type="Gene3D" id="3.40.140.10">
    <property type="entry name" value="Cytidine Deaminase, domain 2"/>
    <property type="match status" value="1"/>
</dbReference>